<sequence length="203" mass="22273">MKQISFRGTRVPSDPAREVPVPLSRETAEELVRDLFELQRATRRVLKETAAHRELSTSQVNVLTFLSCRPGRRAKDLVAESSLGASGMSRHLAALEQLGHVARAQDPQDGRAQIVDITETGRRALEAHLRQDAEHLAARLAGLDEAQARRTREDLSSLTDLLTRSLGTGRESTPPAARETESHTPPPQPAAPVSPERGEETRS</sequence>
<gene>
    <name evidence="3" type="ORF">AB0O96_01660</name>
</gene>
<dbReference type="SMART" id="SM00347">
    <property type="entry name" value="HTH_MARR"/>
    <property type="match status" value="1"/>
</dbReference>
<feature type="domain" description="HTH marR-type" evidence="2">
    <location>
        <begin position="28"/>
        <end position="167"/>
    </location>
</feature>
<protein>
    <submittedName>
        <fullName evidence="3">MarR family winged helix-turn-helix transcriptional regulator</fullName>
    </submittedName>
</protein>
<evidence type="ECO:0000256" key="1">
    <source>
        <dbReference type="SAM" id="MobiDB-lite"/>
    </source>
</evidence>
<dbReference type="Proteomes" id="UP001553031">
    <property type="component" value="Unassembled WGS sequence"/>
</dbReference>
<feature type="compositionally biased region" description="Low complexity" evidence="1">
    <location>
        <begin position="156"/>
        <end position="170"/>
    </location>
</feature>
<dbReference type="InterPro" id="IPR036390">
    <property type="entry name" value="WH_DNA-bd_sf"/>
</dbReference>
<comment type="caution">
    <text evidence="3">The sequence shown here is derived from an EMBL/GenBank/DDBJ whole genome shotgun (WGS) entry which is preliminary data.</text>
</comment>
<dbReference type="InterPro" id="IPR036388">
    <property type="entry name" value="WH-like_DNA-bd_sf"/>
</dbReference>
<accession>A0ABV3K9G9</accession>
<evidence type="ECO:0000313" key="3">
    <source>
        <dbReference type="EMBL" id="MEV8156902.1"/>
    </source>
</evidence>
<keyword evidence="4" id="KW-1185">Reference proteome</keyword>
<evidence type="ECO:0000313" key="4">
    <source>
        <dbReference type="Proteomes" id="UP001553031"/>
    </source>
</evidence>
<feature type="region of interest" description="Disordered" evidence="1">
    <location>
        <begin position="1"/>
        <end position="22"/>
    </location>
</feature>
<dbReference type="SUPFAM" id="SSF46785">
    <property type="entry name" value="Winged helix' DNA-binding domain"/>
    <property type="match status" value="1"/>
</dbReference>
<dbReference type="InterPro" id="IPR039422">
    <property type="entry name" value="MarR/SlyA-like"/>
</dbReference>
<dbReference type="Gene3D" id="1.10.10.10">
    <property type="entry name" value="Winged helix-like DNA-binding domain superfamily/Winged helix DNA-binding domain"/>
    <property type="match status" value="1"/>
</dbReference>
<proteinExistence type="predicted"/>
<dbReference type="PROSITE" id="PS50995">
    <property type="entry name" value="HTH_MARR_2"/>
    <property type="match status" value="1"/>
</dbReference>
<evidence type="ECO:0000259" key="2">
    <source>
        <dbReference type="PROSITE" id="PS50995"/>
    </source>
</evidence>
<dbReference type="PANTHER" id="PTHR33164:SF57">
    <property type="entry name" value="MARR-FAMILY TRANSCRIPTIONAL REGULATOR"/>
    <property type="match status" value="1"/>
</dbReference>
<dbReference type="RefSeq" id="WP_344203837.1">
    <property type="nucleotide sequence ID" value="NZ_BAAARF010000003.1"/>
</dbReference>
<dbReference type="Pfam" id="PF12802">
    <property type="entry name" value="MarR_2"/>
    <property type="match status" value="1"/>
</dbReference>
<name>A0ABV3K9G9_9MICC</name>
<dbReference type="InterPro" id="IPR000835">
    <property type="entry name" value="HTH_MarR-typ"/>
</dbReference>
<dbReference type="PANTHER" id="PTHR33164">
    <property type="entry name" value="TRANSCRIPTIONAL REGULATOR, MARR FAMILY"/>
    <property type="match status" value="1"/>
</dbReference>
<dbReference type="EMBL" id="JBFBLL010000001">
    <property type="protein sequence ID" value="MEV8156902.1"/>
    <property type="molecule type" value="Genomic_DNA"/>
</dbReference>
<feature type="region of interest" description="Disordered" evidence="1">
    <location>
        <begin position="148"/>
        <end position="203"/>
    </location>
</feature>
<reference evidence="3 4" key="1">
    <citation type="submission" date="2024-06" db="EMBL/GenBank/DDBJ databases">
        <title>The Natural Products Discovery Center: Release of the First 8490 Sequenced Strains for Exploring Actinobacteria Biosynthetic Diversity.</title>
        <authorList>
            <person name="Kalkreuter E."/>
            <person name="Kautsar S.A."/>
            <person name="Yang D."/>
            <person name="Bader C.D."/>
            <person name="Teijaro C.N."/>
            <person name="Fluegel L."/>
            <person name="Davis C.M."/>
            <person name="Simpson J.R."/>
            <person name="Lauterbach L."/>
            <person name="Steele A.D."/>
            <person name="Gui C."/>
            <person name="Meng S."/>
            <person name="Li G."/>
            <person name="Viehrig K."/>
            <person name="Ye F."/>
            <person name="Su P."/>
            <person name="Kiefer A.F."/>
            <person name="Nichols A."/>
            <person name="Cepeda A.J."/>
            <person name="Yan W."/>
            <person name="Fan B."/>
            <person name="Jiang Y."/>
            <person name="Adhikari A."/>
            <person name="Zheng C.-J."/>
            <person name="Schuster L."/>
            <person name="Cowan T.M."/>
            <person name="Smanski M.J."/>
            <person name="Chevrette M.G."/>
            <person name="De Carvalho L.P.S."/>
            <person name="Shen B."/>
        </authorList>
    </citation>
    <scope>NUCLEOTIDE SEQUENCE [LARGE SCALE GENOMIC DNA]</scope>
    <source>
        <strain evidence="3 4">NPDC079179</strain>
    </source>
</reference>
<organism evidence="3 4">
    <name type="scientific">Kocuria salsicia</name>
    <dbReference type="NCBI Taxonomy" id="664639"/>
    <lineage>
        <taxon>Bacteria</taxon>
        <taxon>Bacillati</taxon>
        <taxon>Actinomycetota</taxon>
        <taxon>Actinomycetes</taxon>
        <taxon>Micrococcales</taxon>
        <taxon>Micrococcaceae</taxon>
        <taxon>Kocuria</taxon>
    </lineage>
</organism>